<dbReference type="OrthoDB" id="5956539at2759"/>
<comment type="caution">
    <text evidence="1">The sequence shown here is derived from an EMBL/GenBank/DDBJ whole genome shotgun (WGS) entry which is preliminary data.</text>
</comment>
<accession>A0A3M6TMI2</accession>
<keyword evidence="2" id="KW-1185">Reference proteome</keyword>
<protein>
    <submittedName>
        <fullName evidence="1">Uncharacterized protein</fullName>
    </submittedName>
</protein>
<name>A0A3M6TMI2_POCDA</name>
<gene>
    <name evidence="1" type="ORF">pdam_00010295</name>
</gene>
<reference evidence="1 2" key="1">
    <citation type="journal article" date="2018" name="Sci. Rep.">
        <title>Comparative analysis of the Pocillopora damicornis genome highlights role of immune system in coral evolution.</title>
        <authorList>
            <person name="Cunning R."/>
            <person name="Bay R.A."/>
            <person name="Gillette P."/>
            <person name="Baker A.C."/>
            <person name="Traylor-Knowles N."/>
        </authorList>
    </citation>
    <scope>NUCLEOTIDE SEQUENCE [LARGE SCALE GENOMIC DNA]</scope>
    <source>
        <strain evidence="1">RSMAS</strain>
        <tissue evidence="1">Whole animal</tissue>
    </source>
</reference>
<dbReference type="Proteomes" id="UP000275408">
    <property type="component" value="Unassembled WGS sequence"/>
</dbReference>
<organism evidence="1 2">
    <name type="scientific">Pocillopora damicornis</name>
    <name type="common">Cauliflower coral</name>
    <name type="synonym">Millepora damicornis</name>
    <dbReference type="NCBI Taxonomy" id="46731"/>
    <lineage>
        <taxon>Eukaryota</taxon>
        <taxon>Metazoa</taxon>
        <taxon>Cnidaria</taxon>
        <taxon>Anthozoa</taxon>
        <taxon>Hexacorallia</taxon>
        <taxon>Scleractinia</taxon>
        <taxon>Astrocoeniina</taxon>
        <taxon>Pocilloporidae</taxon>
        <taxon>Pocillopora</taxon>
    </lineage>
</organism>
<evidence type="ECO:0000313" key="1">
    <source>
        <dbReference type="EMBL" id="RMX42623.1"/>
    </source>
</evidence>
<dbReference type="AlphaFoldDB" id="A0A3M6TMI2"/>
<proteinExistence type="predicted"/>
<sequence length="252" mass="28469">MCFGQPVNDDVLKLVQEEMATLVISVEKNKETWVQDHEGLRKNLQCLTQLFELDIKRLEASHVALESGLSVLKKDQLRMKETLVENEMIASSNASLIQHVKDSYEERHKGLQCQQEVLEGKVAGLSQGMEKLTSEGNNWLISGLHWKIPVTLVLSITPSVNGIEFSWEALRKKLNLKIRPHDEPGVHYYLNIDRCAYGGVVLVRSLLDKTPQVRGAEVLAVNSDCSRVFYHDDGVWSLYQSARNIRCMPANG</sequence>
<dbReference type="EMBL" id="RCHS01003326">
    <property type="protein sequence ID" value="RMX42623.1"/>
    <property type="molecule type" value="Genomic_DNA"/>
</dbReference>
<evidence type="ECO:0000313" key="2">
    <source>
        <dbReference type="Proteomes" id="UP000275408"/>
    </source>
</evidence>